<evidence type="ECO:0000256" key="15">
    <source>
        <dbReference type="ARBA" id="ARBA00049778"/>
    </source>
</evidence>
<keyword evidence="19" id="KW-1185">Reference proteome</keyword>
<dbReference type="InterPro" id="IPR007867">
    <property type="entry name" value="GMC_OxRtase_C"/>
</dbReference>
<dbReference type="GO" id="GO:0016995">
    <property type="term" value="F:cholesterol oxidase activity"/>
    <property type="evidence" value="ECO:0007669"/>
    <property type="project" value="UniProtKB-EC"/>
</dbReference>
<evidence type="ECO:0000256" key="13">
    <source>
        <dbReference type="ARBA" id="ARBA00049723"/>
    </source>
</evidence>
<comment type="cofactor">
    <cofactor evidence="1">
        <name>FAD</name>
        <dbReference type="ChEBI" id="CHEBI:57692"/>
    </cofactor>
</comment>
<dbReference type="Gene3D" id="3.40.50.1820">
    <property type="entry name" value="alpha/beta hydrolase"/>
    <property type="match status" value="1"/>
</dbReference>
<keyword evidence="6" id="KW-0560">Oxidoreductase</keyword>
<comment type="similarity">
    <text evidence="2 16">Belongs to the GMC oxidoreductase family.</text>
</comment>
<organism evidence="18 19">
    <name type="scientific">Cognatiyoonia koreensis</name>
    <dbReference type="NCBI Taxonomy" id="364200"/>
    <lineage>
        <taxon>Bacteria</taxon>
        <taxon>Pseudomonadati</taxon>
        <taxon>Pseudomonadota</taxon>
        <taxon>Alphaproteobacteria</taxon>
        <taxon>Rhodobacterales</taxon>
        <taxon>Paracoccaceae</taxon>
        <taxon>Cognatiyoonia</taxon>
    </lineage>
</organism>
<protein>
    <recommendedName>
        <fullName evidence="14">Cholesterol oxidase</fullName>
        <ecNumber evidence="13">1.1.3.6</ecNumber>
        <ecNumber evidence="11">5.3.3.1</ecNumber>
    </recommendedName>
    <alternativeName>
        <fullName evidence="15">Cholesterol isomerase</fullName>
    </alternativeName>
</protein>
<dbReference type="Pfam" id="PF00732">
    <property type="entry name" value="GMC_oxred_N"/>
    <property type="match status" value="1"/>
</dbReference>
<evidence type="ECO:0000313" key="18">
    <source>
        <dbReference type="EMBL" id="SEW42809.1"/>
    </source>
</evidence>
<dbReference type="OrthoDB" id="9798604at2"/>
<dbReference type="PRINTS" id="PR00411">
    <property type="entry name" value="PNDRDTASEI"/>
</dbReference>
<dbReference type="GO" id="GO:0008203">
    <property type="term" value="P:cholesterol metabolic process"/>
    <property type="evidence" value="ECO:0007669"/>
    <property type="project" value="UniProtKB-KW"/>
</dbReference>
<evidence type="ECO:0000256" key="8">
    <source>
        <dbReference type="ARBA" id="ARBA00023166"/>
    </source>
</evidence>
<dbReference type="EC" id="1.1.3.6" evidence="13"/>
<dbReference type="SUPFAM" id="SSF51905">
    <property type="entry name" value="FAD/NAD(P)-binding domain"/>
    <property type="match status" value="1"/>
</dbReference>
<dbReference type="Proteomes" id="UP000199167">
    <property type="component" value="Unassembled WGS sequence"/>
</dbReference>
<evidence type="ECO:0000256" key="12">
    <source>
        <dbReference type="ARBA" id="ARBA00049645"/>
    </source>
</evidence>
<keyword evidence="8" id="KW-1207">Sterol metabolism</keyword>
<dbReference type="SUPFAM" id="SSF53474">
    <property type="entry name" value="alpha/beta-Hydrolases"/>
    <property type="match status" value="1"/>
</dbReference>
<dbReference type="EMBL" id="FOIZ01000002">
    <property type="protein sequence ID" value="SEW42809.1"/>
    <property type="molecule type" value="Genomic_DNA"/>
</dbReference>
<evidence type="ECO:0000313" key="19">
    <source>
        <dbReference type="Proteomes" id="UP000199167"/>
    </source>
</evidence>
<keyword evidence="10" id="KW-0413">Isomerase</keyword>
<evidence type="ECO:0000256" key="16">
    <source>
        <dbReference type="RuleBase" id="RU003968"/>
    </source>
</evidence>
<dbReference type="Pfam" id="PF13450">
    <property type="entry name" value="NAD_binding_8"/>
    <property type="match status" value="1"/>
</dbReference>
<keyword evidence="3" id="KW-0153">Cholesterol metabolism</keyword>
<keyword evidence="5 16" id="KW-0274">FAD</keyword>
<dbReference type="InterPro" id="IPR052542">
    <property type="entry name" value="Cholesterol_Oxidase"/>
</dbReference>
<evidence type="ECO:0000256" key="2">
    <source>
        <dbReference type="ARBA" id="ARBA00010790"/>
    </source>
</evidence>
<evidence type="ECO:0000259" key="17">
    <source>
        <dbReference type="PROSITE" id="PS00623"/>
    </source>
</evidence>
<dbReference type="Pfam" id="PF05199">
    <property type="entry name" value="GMC_oxred_C"/>
    <property type="match status" value="1"/>
</dbReference>
<evidence type="ECO:0000256" key="6">
    <source>
        <dbReference type="ARBA" id="ARBA00023002"/>
    </source>
</evidence>
<dbReference type="InterPro" id="IPR029058">
    <property type="entry name" value="AB_hydrolase_fold"/>
</dbReference>
<accession>A0A1I0RNV0</accession>
<dbReference type="InterPro" id="IPR036188">
    <property type="entry name" value="FAD/NAD-bd_sf"/>
</dbReference>
<keyword evidence="9" id="KW-0753">Steroid metabolism</keyword>
<evidence type="ECO:0000256" key="5">
    <source>
        <dbReference type="ARBA" id="ARBA00022827"/>
    </source>
</evidence>
<proteinExistence type="inferred from homology"/>
<dbReference type="InterPro" id="IPR000172">
    <property type="entry name" value="GMC_OxRdtase_N"/>
</dbReference>
<name>A0A1I0RNV0_9RHOB</name>
<evidence type="ECO:0000256" key="10">
    <source>
        <dbReference type="ARBA" id="ARBA00023235"/>
    </source>
</evidence>
<feature type="domain" description="Glucose-methanol-choline oxidoreductase N-terminal" evidence="17">
    <location>
        <begin position="100"/>
        <end position="123"/>
    </location>
</feature>
<keyword evidence="4 16" id="KW-0285">Flavoprotein</keyword>
<comment type="pathway">
    <text evidence="12">Steroid metabolism; cholesterol degradation.</text>
</comment>
<evidence type="ECO:0000256" key="3">
    <source>
        <dbReference type="ARBA" id="ARBA00022548"/>
    </source>
</evidence>
<sequence length="1336" mass="145427">MKAAFPKISKPFAEAETKNQIIVIGSGYGGSVAASRLARAGQSVTVLERGREIRPGEYPNDLPSANDEIQVTLSKTGKTIGKTDGLYDFRIGDDMNVFVGCGLGGTSLINANVAIEPDRRIFSQWPDPYKSDPKILDPYFDRARAMLGSNPLPSDQNPPKLRAFSHVAKGLGVSLERPDLNVTFTDGLNAAGIHQFACNHCGDCVSGCNYGAKNTVLMNYLPDAVAHGASLFTGAEVTHLIQGDGIWQVHTTSRKTPLTADIVILAAGSLGSTEILLRSDTLALSNRLGQRFSGNGDVWAFGYNANIKDADQINAVENRSNVYGVGAGPHHPDEGEAYAPGPCITGMIRLQGDTLSEDMLIEEGVMPGALAAGYAAAFPVIDALMGDPFRFGDAAQRLQDMADVANAKSLADSAYDGPVARTLPFLVMSHDSSAGVLEMKADRISVRWKNAGLDPAIVADGAAISRASDAIKAEYLPMPFWQDAFGNRLITVHPIGGCAMGKDHKSGVVNSDCQVFRHDGGLYEGLFVCDGASLPGGVGVNPHLTITAVAERAMDELVKAQGWQTDTTPAKPLNQSVPSKPAKLGLSDLEKLHQALSELVHAITEGDLPLSKSKISNVWLMLSIAYAKLVPVDLKKRYPIASQETLFEVLKSDTDYTAIVLPIAEQMLDLLIASKPTGLRERLKNLETLTGDFSPGGGFDEIMRGRISSLGLTDNPASRDPFRVAAKAGANCTFTAKIRTEKIRRATTPPDGFLSIESGTFHSEAIGGSFFIKDGKFRFMMPDPEVVEKWEMTYAGNLMSAGSKDEQLRFECFKTIQRREGSHWWRDLTECRVKVFKDNVEIARGLLELELQDLIEQAVNLDISYTTKALMQGFIDAYEVIKGAGLDAPSTLPDVFDNPALRANLVLGVAHVLNENGQQAEKALTDFYKAQVLGKFGEFALRTYGGVFSYASNFQERDRNESLVKDPYLNAATYQFESEPGVWLQLTHYPGTKGPIVLAGGFGTCASSFALPTVDQNLVQALMAEGYDIWLFDYRGSGAITASQIPFTLDQVAQYDWPTAIDEVLKRTPVKNASDVQVLVHCIGSMSLFMALLYQRLPVRQVIASATGPFAITNWYNYAKSDVELSRYVAEGLPRQMWGLIDMLDLAPDVAEAAKHGLAVFDPRAPSPHPFYSKDIDNALTGLAWKVPGFAPTECYSPTCHRITFGFGPSYLHAQLNQATHNTIADLFGPVASRSFIHIAKIFERGTVIDVNGADIYMPNVANLDMPIHFIVGALNQEMLPEATLRAQHWLQQNNGNPERYTRHVYPNYGHMDCFIGKDADKHIFPKLLDMLSSRA</sequence>
<dbReference type="PANTHER" id="PTHR47470:SF1">
    <property type="entry name" value="FAD-DEPENDENT OXIDOREDUCTASE 2 FAD BINDING DOMAIN-CONTAINING PROTEIN"/>
    <property type="match status" value="1"/>
</dbReference>
<dbReference type="EC" id="5.3.3.1" evidence="11"/>
<evidence type="ECO:0000256" key="4">
    <source>
        <dbReference type="ARBA" id="ARBA00022630"/>
    </source>
</evidence>
<evidence type="ECO:0000256" key="1">
    <source>
        <dbReference type="ARBA" id="ARBA00001974"/>
    </source>
</evidence>
<evidence type="ECO:0000256" key="9">
    <source>
        <dbReference type="ARBA" id="ARBA00023221"/>
    </source>
</evidence>
<dbReference type="STRING" id="364200.SAMN04488515_3003"/>
<reference evidence="18 19" key="1">
    <citation type="submission" date="2016-10" db="EMBL/GenBank/DDBJ databases">
        <authorList>
            <person name="de Groot N.N."/>
        </authorList>
    </citation>
    <scope>NUCLEOTIDE SEQUENCE [LARGE SCALE GENOMIC DNA]</scope>
    <source>
        <strain evidence="18 19">DSM 17925</strain>
    </source>
</reference>
<evidence type="ECO:0000256" key="7">
    <source>
        <dbReference type="ARBA" id="ARBA00023098"/>
    </source>
</evidence>
<dbReference type="GO" id="GO:0050660">
    <property type="term" value="F:flavin adenine dinucleotide binding"/>
    <property type="evidence" value="ECO:0007669"/>
    <property type="project" value="InterPro"/>
</dbReference>
<gene>
    <name evidence="18" type="ORF">SAMN04488515_3003</name>
</gene>
<evidence type="ECO:0000256" key="14">
    <source>
        <dbReference type="ARBA" id="ARBA00049744"/>
    </source>
</evidence>
<dbReference type="Gene3D" id="3.50.50.60">
    <property type="entry name" value="FAD/NAD(P)-binding domain"/>
    <property type="match status" value="3"/>
</dbReference>
<dbReference type="GO" id="GO:0004769">
    <property type="term" value="F:steroid Delta-isomerase activity"/>
    <property type="evidence" value="ECO:0007669"/>
    <property type="project" value="UniProtKB-EC"/>
</dbReference>
<dbReference type="PANTHER" id="PTHR47470">
    <property type="entry name" value="CHOLESTEROL OXIDASE"/>
    <property type="match status" value="1"/>
</dbReference>
<keyword evidence="7" id="KW-0443">Lipid metabolism</keyword>
<evidence type="ECO:0000256" key="11">
    <source>
        <dbReference type="ARBA" id="ARBA00038856"/>
    </source>
</evidence>
<dbReference type="PROSITE" id="PS00623">
    <property type="entry name" value="GMC_OXRED_1"/>
    <property type="match status" value="1"/>
</dbReference>